<dbReference type="EMBL" id="JAHDYR010000062">
    <property type="protein sequence ID" value="KAG9390975.1"/>
    <property type="molecule type" value="Genomic_DNA"/>
</dbReference>
<comment type="caution">
    <text evidence="2">The sequence shown here is derived from an EMBL/GenBank/DDBJ whole genome shotgun (WGS) entry which is preliminary data.</text>
</comment>
<reference evidence="2" key="1">
    <citation type="submission" date="2021-05" db="EMBL/GenBank/DDBJ databases">
        <title>A free-living protist that lacks canonical eukaryotic 1 DNA replication and segregation systems.</title>
        <authorList>
            <person name="Salas-Leiva D.E."/>
            <person name="Tromer E.C."/>
            <person name="Curtis B.A."/>
            <person name="Jerlstrom-Hultqvist J."/>
            <person name="Kolisko M."/>
            <person name="Yi Z."/>
            <person name="Salas-Leiva J.S."/>
            <person name="Gallot-Lavallee L."/>
            <person name="Kops G.J.P.L."/>
            <person name="Archibald J.M."/>
            <person name="Simpson A.G.B."/>
            <person name="Roger A.J."/>
        </authorList>
    </citation>
    <scope>NUCLEOTIDE SEQUENCE</scope>
    <source>
        <strain evidence="2">BICM</strain>
    </source>
</reference>
<protein>
    <submittedName>
        <fullName evidence="2">BTB/POZ domain</fullName>
    </submittedName>
</protein>
<gene>
    <name evidence="2" type="ORF">J8273_7248</name>
</gene>
<dbReference type="Gene3D" id="3.80.10.10">
    <property type="entry name" value="Ribonuclease Inhibitor"/>
    <property type="match status" value="1"/>
</dbReference>
<feature type="domain" description="BTB" evidence="1">
    <location>
        <begin position="458"/>
        <end position="520"/>
    </location>
</feature>
<organism evidence="2 3">
    <name type="scientific">Carpediemonas membranifera</name>
    <dbReference type="NCBI Taxonomy" id="201153"/>
    <lineage>
        <taxon>Eukaryota</taxon>
        <taxon>Metamonada</taxon>
        <taxon>Carpediemonas-like organisms</taxon>
        <taxon>Carpediemonas</taxon>
    </lineage>
</organism>
<dbReference type="AlphaFoldDB" id="A0A8J6ATC4"/>
<dbReference type="SUPFAM" id="SSF52047">
    <property type="entry name" value="RNI-like"/>
    <property type="match status" value="1"/>
</dbReference>
<keyword evidence="3" id="KW-1185">Reference proteome</keyword>
<dbReference type="Pfam" id="PF00651">
    <property type="entry name" value="BTB"/>
    <property type="match status" value="1"/>
</dbReference>
<dbReference type="PROSITE" id="PS50097">
    <property type="entry name" value="BTB"/>
    <property type="match status" value="1"/>
</dbReference>
<accession>A0A8J6ATC4</accession>
<name>A0A8J6ATC4_9EUKA</name>
<evidence type="ECO:0000313" key="3">
    <source>
        <dbReference type="Proteomes" id="UP000717585"/>
    </source>
</evidence>
<evidence type="ECO:0000313" key="2">
    <source>
        <dbReference type="EMBL" id="KAG9390975.1"/>
    </source>
</evidence>
<dbReference type="InterPro" id="IPR032675">
    <property type="entry name" value="LRR_dom_sf"/>
</dbReference>
<evidence type="ECO:0000259" key="1">
    <source>
        <dbReference type="PROSITE" id="PS50097"/>
    </source>
</evidence>
<dbReference type="Gene3D" id="3.30.710.10">
    <property type="entry name" value="Potassium Channel Kv1.1, Chain A"/>
    <property type="match status" value="1"/>
</dbReference>
<dbReference type="SUPFAM" id="SSF54695">
    <property type="entry name" value="POZ domain"/>
    <property type="match status" value="1"/>
</dbReference>
<sequence length="744" mass="81026">MDLDPYLTRLGEILRIDDAIKLGKSIAQFTDIARITLSSDFNEDEAKTTLEQFANTNAVADVILHNLGQHLPVEKALGIGRMVSSLRNLAKLTITSPFSKPNTRALLSGLKTSSAMLDLTLTMEGPLSAEEVAQDGDVGRAILAVTSLERLTFSSKFGPGALVSLVDTLARSPSLVALDLADTSTRQIHADECTELSKALPGLGVTTLTIKALFQMGADVIFGPLLGQPCKLHSLEIGIGSIRKEEAARLGAVTAQCPSLQSLTLTAVFHPGATFALVDALRGQSLLSALYLRRSEITAIAVPEASSLGVALGHMPTLTRLDIESLFDERAIEAVLSGLRFCGSIRHLRIRRLYDERVLREDEGRSIGTLVASLSRLTSFVFVDGFDEPEAATALMQAVAASPALLAVDVLNDSGPLEHPAALADRIRNNEETAGHAHLQMSAMRQWLCSIMRSPATTDFTIAVADGLELAHLDLLASRSQYFQHLRRSTMRESFLRGVDWPDVTLDVLRPMLGFMYTGDSIHLLSELRKLTPATLRQVQELTRYLQLTDVQTVDTVLRWVAAGTTPTLRERRLLQKCGFRALYADLTAALFALRPRGWASSFFRGEPLKETDLTLPWRTLDDTPHSTLLMTSGDDDELTPVAVPSLVLGVLVTRPGVLLSVTDAMVYLAFCLGPRCWEEASVRVGTASHAAGFPEEVVDVAERLGHTPVLQWCARRLAVVWDALSEEERGLAAGLRARLNEYL</sequence>
<proteinExistence type="predicted"/>
<dbReference type="Proteomes" id="UP000717585">
    <property type="component" value="Unassembled WGS sequence"/>
</dbReference>
<dbReference type="OrthoDB" id="6359816at2759"/>
<dbReference type="InterPro" id="IPR011333">
    <property type="entry name" value="SKP1/BTB/POZ_sf"/>
</dbReference>
<dbReference type="InterPro" id="IPR000210">
    <property type="entry name" value="BTB/POZ_dom"/>
</dbReference>